<protein>
    <submittedName>
        <fullName evidence="2">Uncharacterized protein</fullName>
    </submittedName>
</protein>
<dbReference type="RefSeq" id="WP_377056902.1">
    <property type="nucleotide sequence ID" value="NZ_JBHLVZ010000113.1"/>
</dbReference>
<accession>A0ABV6J0T2</accession>
<evidence type="ECO:0000256" key="1">
    <source>
        <dbReference type="SAM" id="MobiDB-lite"/>
    </source>
</evidence>
<name>A0ABV6J0T2_9PROT</name>
<dbReference type="Proteomes" id="UP001589789">
    <property type="component" value="Unassembled WGS sequence"/>
</dbReference>
<dbReference type="EMBL" id="JBHLVZ010000113">
    <property type="protein sequence ID" value="MFC0389484.1"/>
    <property type="molecule type" value="Genomic_DNA"/>
</dbReference>
<comment type="caution">
    <text evidence="2">The sequence shown here is derived from an EMBL/GenBank/DDBJ whole genome shotgun (WGS) entry which is preliminary data.</text>
</comment>
<feature type="region of interest" description="Disordered" evidence="1">
    <location>
        <begin position="48"/>
        <end position="73"/>
    </location>
</feature>
<reference evidence="2 3" key="1">
    <citation type="submission" date="2024-09" db="EMBL/GenBank/DDBJ databases">
        <authorList>
            <person name="Sun Q."/>
            <person name="Mori K."/>
        </authorList>
    </citation>
    <scope>NUCLEOTIDE SEQUENCE [LARGE SCALE GENOMIC DNA]</scope>
    <source>
        <strain evidence="2 3">CCM 7468</strain>
    </source>
</reference>
<sequence length="73" mass="7753">MRSDAPTTGKSGALLPAYRLYRKTSAKGAPYLTGRLGGVRVLVMPKREGDEGEHSHTLLLGAVSQREGGEGSR</sequence>
<organism evidence="2 3">
    <name type="scientific">Muricoccus vinaceus</name>
    <dbReference type="NCBI Taxonomy" id="424704"/>
    <lineage>
        <taxon>Bacteria</taxon>
        <taxon>Pseudomonadati</taxon>
        <taxon>Pseudomonadota</taxon>
        <taxon>Alphaproteobacteria</taxon>
        <taxon>Acetobacterales</taxon>
        <taxon>Roseomonadaceae</taxon>
        <taxon>Muricoccus</taxon>
    </lineage>
</organism>
<proteinExistence type="predicted"/>
<evidence type="ECO:0000313" key="2">
    <source>
        <dbReference type="EMBL" id="MFC0389484.1"/>
    </source>
</evidence>
<gene>
    <name evidence="2" type="ORF">ACFFIC_28640</name>
</gene>
<evidence type="ECO:0000313" key="3">
    <source>
        <dbReference type="Proteomes" id="UP001589789"/>
    </source>
</evidence>
<keyword evidence="3" id="KW-1185">Reference proteome</keyword>